<proteinExistence type="inferred from homology"/>
<evidence type="ECO:0000259" key="3">
    <source>
        <dbReference type="Pfam" id="PF00857"/>
    </source>
</evidence>
<comment type="similarity">
    <text evidence="1">Belongs to the isochorismatase family.</text>
</comment>
<dbReference type="Gene3D" id="3.40.50.850">
    <property type="entry name" value="Isochorismatase-like"/>
    <property type="match status" value="1"/>
</dbReference>
<gene>
    <name evidence="4" type="ORF">COHA_001814</name>
</gene>
<keyword evidence="5" id="KW-1185">Reference proteome</keyword>
<dbReference type="PANTHER" id="PTHR43540">
    <property type="entry name" value="PEROXYUREIDOACRYLATE/UREIDOACRYLATE AMIDOHYDROLASE-RELATED"/>
    <property type="match status" value="1"/>
</dbReference>
<dbReference type="CDD" id="cd00431">
    <property type="entry name" value="cysteine_hydrolases"/>
    <property type="match status" value="1"/>
</dbReference>
<dbReference type="InterPro" id="IPR050272">
    <property type="entry name" value="Isochorismatase-like_hydrls"/>
</dbReference>
<dbReference type="Pfam" id="PF00857">
    <property type="entry name" value="Isochorismatase"/>
    <property type="match status" value="1"/>
</dbReference>
<comment type="caution">
    <text evidence="4">The sequence shown here is derived from an EMBL/GenBank/DDBJ whole genome shotgun (WGS) entry which is preliminary data.</text>
</comment>
<dbReference type="GO" id="GO:0016787">
    <property type="term" value="F:hydrolase activity"/>
    <property type="evidence" value="ECO:0007669"/>
    <property type="project" value="UniProtKB-KW"/>
</dbReference>
<dbReference type="InterPro" id="IPR000868">
    <property type="entry name" value="Isochorismatase-like_dom"/>
</dbReference>
<dbReference type="PANTHER" id="PTHR43540:SF6">
    <property type="entry name" value="ISOCHORISMATASE-LIKE DOMAIN-CONTAINING PROTEIN"/>
    <property type="match status" value="1"/>
</dbReference>
<dbReference type="InterPro" id="IPR036380">
    <property type="entry name" value="Isochorismatase-like_sf"/>
</dbReference>
<evidence type="ECO:0000256" key="2">
    <source>
        <dbReference type="ARBA" id="ARBA00022801"/>
    </source>
</evidence>
<keyword evidence="2" id="KW-0378">Hydrolase</keyword>
<name>A0AAD5DUS8_9CHLO</name>
<dbReference type="Proteomes" id="UP001205105">
    <property type="component" value="Unassembled WGS sequence"/>
</dbReference>
<dbReference type="SUPFAM" id="SSF52499">
    <property type="entry name" value="Isochorismatase-like hydrolases"/>
    <property type="match status" value="1"/>
</dbReference>
<evidence type="ECO:0000256" key="1">
    <source>
        <dbReference type="ARBA" id="ARBA00006336"/>
    </source>
</evidence>
<accession>A0AAD5DUS8</accession>
<feature type="domain" description="Isochorismatase-like" evidence="3">
    <location>
        <begin position="7"/>
        <end position="178"/>
    </location>
</feature>
<dbReference type="AlphaFoldDB" id="A0AAD5DUS8"/>
<reference evidence="4" key="1">
    <citation type="submission" date="2020-11" db="EMBL/GenBank/DDBJ databases">
        <title>Chlorella ohadii genome sequencing and assembly.</title>
        <authorList>
            <person name="Murik O."/>
            <person name="Treves H."/>
            <person name="Kedem I."/>
            <person name="Shotland Y."/>
            <person name="Kaplan A."/>
        </authorList>
    </citation>
    <scope>NUCLEOTIDE SEQUENCE</scope>
    <source>
        <strain evidence="4">1</strain>
    </source>
</reference>
<evidence type="ECO:0000313" key="5">
    <source>
        <dbReference type="Proteomes" id="UP001205105"/>
    </source>
</evidence>
<sequence>MQEHFREGMAERLVLRLNPLAAACRAAEAPVIFTQHGHPDSDLRDPSPSVLVNWWSAQGSIRYGSPAWQLLPELHREPGDHVITSKRTYDAFQGTELQDLLQRHGCDTVIVAQTCAEWRVLLKHTNTAAPPFIPSGRSAFTKNYRVLFLSDGTATASKAMHEASLLNLGYGFAHIIHTCSAAAAVVKAAAAAAAAAAARKAAAGQAAAGGEAAGEAAAGGEAVPKRPPKG</sequence>
<dbReference type="EMBL" id="JADXDR010000025">
    <property type="protein sequence ID" value="KAI7844727.1"/>
    <property type="molecule type" value="Genomic_DNA"/>
</dbReference>
<protein>
    <recommendedName>
        <fullName evidence="3">Isochorismatase-like domain-containing protein</fullName>
    </recommendedName>
</protein>
<organism evidence="4 5">
    <name type="scientific">Chlorella ohadii</name>
    <dbReference type="NCBI Taxonomy" id="2649997"/>
    <lineage>
        <taxon>Eukaryota</taxon>
        <taxon>Viridiplantae</taxon>
        <taxon>Chlorophyta</taxon>
        <taxon>core chlorophytes</taxon>
        <taxon>Trebouxiophyceae</taxon>
        <taxon>Chlorellales</taxon>
        <taxon>Chlorellaceae</taxon>
        <taxon>Chlorella clade</taxon>
        <taxon>Chlorella</taxon>
    </lineage>
</organism>
<evidence type="ECO:0000313" key="4">
    <source>
        <dbReference type="EMBL" id="KAI7844727.1"/>
    </source>
</evidence>